<dbReference type="AlphaFoldDB" id="A0AAD6TYQ2"/>
<name>A0AAD6TYQ2_9AGAR</name>
<gene>
    <name evidence="2" type="ORF">B0H15DRAFT_932568</name>
</gene>
<comment type="caution">
    <text evidence="2">The sequence shown here is derived from an EMBL/GenBank/DDBJ whole genome shotgun (WGS) entry which is preliminary data.</text>
</comment>
<feature type="compositionally biased region" description="Polar residues" evidence="1">
    <location>
        <begin position="1"/>
        <end position="10"/>
    </location>
</feature>
<reference evidence="2" key="1">
    <citation type="submission" date="2023-03" db="EMBL/GenBank/DDBJ databases">
        <title>Massive genome expansion in bonnet fungi (Mycena s.s.) driven by repeated elements and novel gene families across ecological guilds.</title>
        <authorList>
            <consortium name="Lawrence Berkeley National Laboratory"/>
            <person name="Harder C.B."/>
            <person name="Miyauchi S."/>
            <person name="Viragh M."/>
            <person name="Kuo A."/>
            <person name="Thoen E."/>
            <person name="Andreopoulos B."/>
            <person name="Lu D."/>
            <person name="Skrede I."/>
            <person name="Drula E."/>
            <person name="Henrissat B."/>
            <person name="Morin E."/>
            <person name="Kohler A."/>
            <person name="Barry K."/>
            <person name="LaButti K."/>
            <person name="Morin E."/>
            <person name="Salamov A."/>
            <person name="Lipzen A."/>
            <person name="Mereny Z."/>
            <person name="Hegedus B."/>
            <person name="Baldrian P."/>
            <person name="Stursova M."/>
            <person name="Weitz H."/>
            <person name="Taylor A."/>
            <person name="Grigoriev I.V."/>
            <person name="Nagy L.G."/>
            <person name="Martin F."/>
            <person name="Kauserud H."/>
        </authorList>
    </citation>
    <scope>NUCLEOTIDE SEQUENCE</scope>
    <source>
        <strain evidence="2">CBHHK173m</strain>
    </source>
</reference>
<evidence type="ECO:0000256" key="1">
    <source>
        <dbReference type="SAM" id="MobiDB-lite"/>
    </source>
</evidence>
<feature type="compositionally biased region" description="Low complexity" evidence="1">
    <location>
        <begin position="243"/>
        <end position="256"/>
    </location>
</feature>
<feature type="compositionally biased region" description="Polar residues" evidence="1">
    <location>
        <begin position="431"/>
        <end position="458"/>
    </location>
</feature>
<protein>
    <submittedName>
        <fullName evidence="2">Uncharacterized protein</fullName>
    </submittedName>
</protein>
<proteinExistence type="predicted"/>
<sequence length="601" mass="64967">MAAASHQTQCLKARGSVRPKTGESDQFRSMRISAGRSRSKYSFVRRRGFTKRTRALGLGRDWIEARRADVTGRPIRWPLPASFISASSHQSESQFRWPPGAIKERSIRHRPIVLVPPHCSPACCFPVHGLPNCLVPALDKAGVREFEGRGLKPALHRPQVARRPPAQVACRPFQSPRPRESRFASAHPRSPPADTPQHISVGLLLVAATQLASARPPLLSPPRFNAAAAHASSAVTHPRRCRPAAAARAPSAASAPAPSPLRESRAQRAESDCDHHRRKSPPRTHRARLALVTRRCAAASHAPCRVCSAVRESAGRFTLAAPGSDVAPPRALQVHSQRRHATDAGASSVRTPFRARRRPVTYAGPSRFALAPRHQMRSGGGASACCATSVGPSPDVPPLSARPPRVPLAVTPQESPGMRTLPELTRRTRAVTPNTSESDGASKFNFSQYKSSAESNNALPRARMLATSRGPTAIRCGQRVPDDPGARGGPPDKGALRALSRRATLHRRAAPSHADSRAAGSASIPPDHERKTRSFAHLGCDSTRTMCSIHLNTRGEPQDRDAQCAPSRPADDGCDDDRQLGALYYLYIFRCISSTRSQTPS</sequence>
<feature type="compositionally biased region" description="Basic residues" evidence="1">
    <location>
        <begin position="499"/>
        <end position="510"/>
    </location>
</feature>
<organism evidence="2 3">
    <name type="scientific">Mycena belliarum</name>
    <dbReference type="NCBI Taxonomy" id="1033014"/>
    <lineage>
        <taxon>Eukaryota</taxon>
        <taxon>Fungi</taxon>
        <taxon>Dikarya</taxon>
        <taxon>Basidiomycota</taxon>
        <taxon>Agaricomycotina</taxon>
        <taxon>Agaricomycetes</taxon>
        <taxon>Agaricomycetidae</taxon>
        <taxon>Agaricales</taxon>
        <taxon>Marasmiineae</taxon>
        <taxon>Mycenaceae</taxon>
        <taxon>Mycena</taxon>
    </lineage>
</organism>
<dbReference type="EMBL" id="JARJCN010000043">
    <property type="protein sequence ID" value="KAJ7082930.1"/>
    <property type="molecule type" value="Genomic_DNA"/>
</dbReference>
<feature type="region of interest" description="Disordered" evidence="1">
    <location>
        <begin position="429"/>
        <end position="459"/>
    </location>
</feature>
<accession>A0AAD6TYQ2</accession>
<dbReference type="Proteomes" id="UP001222325">
    <property type="component" value="Unassembled WGS sequence"/>
</dbReference>
<keyword evidence="3" id="KW-1185">Reference proteome</keyword>
<evidence type="ECO:0000313" key="2">
    <source>
        <dbReference type="EMBL" id="KAJ7082930.1"/>
    </source>
</evidence>
<evidence type="ECO:0000313" key="3">
    <source>
        <dbReference type="Proteomes" id="UP001222325"/>
    </source>
</evidence>
<feature type="compositionally biased region" description="Basic and acidic residues" evidence="1">
    <location>
        <begin position="262"/>
        <end position="275"/>
    </location>
</feature>
<feature type="compositionally biased region" description="Basic residues" evidence="1">
    <location>
        <begin position="276"/>
        <end position="286"/>
    </location>
</feature>
<feature type="region of interest" description="Disordered" evidence="1">
    <location>
        <begin position="553"/>
        <end position="572"/>
    </location>
</feature>
<feature type="region of interest" description="Disordered" evidence="1">
    <location>
        <begin position="230"/>
        <end position="286"/>
    </location>
</feature>
<feature type="region of interest" description="Disordered" evidence="1">
    <location>
        <begin position="157"/>
        <end position="197"/>
    </location>
</feature>
<feature type="region of interest" description="Disordered" evidence="1">
    <location>
        <begin position="1"/>
        <end position="25"/>
    </location>
</feature>
<feature type="region of interest" description="Disordered" evidence="1">
    <location>
        <begin position="472"/>
        <end position="533"/>
    </location>
</feature>